<dbReference type="AlphaFoldDB" id="A0A4Y2CII1"/>
<evidence type="ECO:0000313" key="3">
    <source>
        <dbReference type="Proteomes" id="UP000499080"/>
    </source>
</evidence>
<name>A0A4Y2CII1_ARAVE</name>
<accession>A0A4Y2CII1</accession>
<proteinExistence type="predicted"/>
<keyword evidence="3" id="KW-1185">Reference proteome</keyword>
<reference evidence="2 3" key="1">
    <citation type="journal article" date="2019" name="Sci. Rep.">
        <title>Orb-weaving spider Araneus ventricosus genome elucidates the spidroin gene catalogue.</title>
        <authorList>
            <person name="Kono N."/>
            <person name="Nakamura H."/>
            <person name="Ohtoshi R."/>
            <person name="Moran D.A.P."/>
            <person name="Shinohara A."/>
            <person name="Yoshida Y."/>
            <person name="Fujiwara M."/>
            <person name="Mori M."/>
            <person name="Tomita M."/>
            <person name="Arakawa K."/>
        </authorList>
    </citation>
    <scope>NUCLEOTIDE SEQUENCE [LARGE SCALE GENOMIC DNA]</scope>
</reference>
<comment type="caution">
    <text evidence="2">The sequence shown here is derived from an EMBL/GenBank/DDBJ whole genome shotgun (WGS) entry which is preliminary data.</text>
</comment>
<organism evidence="2 3">
    <name type="scientific">Araneus ventricosus</name>
    <name type="common">Orbweaver spider</name>
    <name type="synonym">Epeira ventricosa</name>
    <dbReference type="NCBI Taxonomy" id="182803"/>
    <lineage>
        <taxon>Eukaryota</taxon>
        <taxon>Metazoa</taxon>
        <taxon>Ecdysozoa</taxon>
        <taxon>Arthropoda</taxon>
        <taxon>Chelicerata</taxon>
        <taxon>Arachnida</taxon>
        <taxon>Araneae</taxon>
        <taxon>Araneomorphae</taxon>
        <taxon>Entelegynae</taxon>
        <taxon>Araneoidea</taxon>
        <taxon>Araneidae</taxon>
        <taxon>Araneus</taxon>
    </lineage>
</organism>
<dbReference type="EMBL" id="BGPR01000186">
    <property type="protein sequence ID" value="GBM03095.1"/>
    <property type="molecule type" value="Genomic_DNA"/>
</dbReference>
<protein>
    <submittedName>
        <fullName evidence="2">Uncharacterized protein</fullName>
    </submittedName>
</protein>
<feature type="compositionally biased region" description="Low complexity" evidence="1">
    <location>
        <begin position="103"/>
        <end position="119"/>
    </location>
</feature>
<evidence type="ECO:0000313" key="2">
    <source>
        <dbReference type="EMBL" id="GBM03095.1"/>
    </source>
</evidence>
<evidence type="ECO:0000256" key="1">
    <source>
        <dbReference type="SAM" id="MobiDB-lite"/>
    </source>
</evidence>
<feature type="region of interest" description="Disordered" evidence="1">
    <location>
        <begin position="97"/>
        <end position="139"/>
    </location>
</feature>
<gene>
    <name evidence="2" type="ORF">AVEN_14591_1</name>
</gene>
<dbReference type="Proteomes" id="UP000499080">
    <property type="component" value="Unassembled WGS sequence"/>
</dbReference>
<sequence length="139" mass="15206">MSPSTSHLRVRAAFKRFVCVDFCFTPPTQARSKIVPTCLDTLFICIKVMKSTVHSFCRCASLLSSRLPLKTPSCHLPHNFSFLASCSTAGLFPQTKTSPFNQPVGSSPKSPEVSSLSKLPHPHNSSDPLKEIANGQPIY</sequence>